<dbReference type="AlphaFoldDB" id="A0A316ECQ4"/>
<reference evidence="1 2" key="1">
    <citation type="submission" date="2018-05" db="EMBL/GenBank/DDBJ databases">
        <title>Genomic Encyclopedia of Archaeal and Bacterial Type Strains, Phase II (KMG-II): from individual species to whole genera.</title>
        <authorList>
            <person name="Goeker M."/>
        </authorList>
    </citation>
    <scope>NUCLEOTIDE SEQUENCE [LARGE SCALE GENOMIC DNA]</scope>
    <source>
        <strain evidence="1 2">DSM 22214</strain>
    </source>
</reference>
<dbReference type="EMBL" id="QGGO01000008">
    <property type="protein sequence ID" value="PWK27155.1"/>
    <property type="molecule type" value="Genomic_DNA"/>
</dbReference>
<evidence type="ECO:0000313" key="1">
    <source>
        <dbReference type="EMBL" id="PWK27155.1"/>
    </source>
</evidence>
<accession>A0A316ECQ4</accession>
<gene>
    <name evidence="1" type="ORF">LV89_01970</name>
</gene>
<sequence length="76" mass="8075">MKASVATITTAQTGYSDVPSTFQGGVIPQAGDIVTIRPGDTLKVRNHFYCKTISYGEGSVKGVLLITNLSYLHTGQ</sequence>
<protein>
    <submittedName>
        <fullName evidence="1">Uncharacterized protein</fullName>
    </submittedName>
</protein>
<keyword evidence="2" id="KW-1185">Reference proteome</keyword>
<name>A0A316ECQ4_9BACT</name>
<comment type="caution">
    <text evidence="1">The sequence shown here is derived from an EMBL/GenBank/DDBJ whole genome shotgun (WGS) entry which is preliminary data.</text>
</comment>
<evidence type="ECO:0000313" key="2">
    <source>
        <dbReference type="Proteomes" id="UP000245489"/>
    </source>
</evidence>
<proteinExistence type="predicted"/>
<dbReference type="Proteomes" id="UP000245489">
    <property type="component" value="Unassembled WGS sequence"/>
</dbReference>
<organism evidence="1 2">
    <name type="scientific">Arcicella aurantiaca</name>
    <dbReference type="NCBI Taxonomy" id="591202"/>
    <lineage>
        <taxon>Bacteria</taxon>
        <taxon>Pseudomonadati</taxon>
        <taxon>Bacteroidota</taxon>
        <taxon>Cytophagia</taxon>
        <taxon>Cytophagales</taxon>
        <taxon>Flectobacillaceae</taxon>
        <taxon>Arcicella</taxon>
    </lineage>
</organism>